<dbReference type="InterPro" id="IPR037401">
    <property type="entry name" value="SnoaL-like"/>
</dbReference>
<proteinExistence type="predicted"/>
<keyword evidence="3" id="KW-1185">Reference proteome</keyword>
<accession>A0A840HS56</accession>
<sequence>MAFIMRAFTIVSNDRVMESMNRMEQVPPSSSGFSDNPNINLVERVYDEVLRPLDSGAVDRLFLPDYIQHSPLAPSGAQALKEFLDWAKRTSPQAQHLVKRIFADGDYVIAHVHVVINPGDRGNAVIDIFRIQNGMIAEHWDVSQPVPATSLNDNGMF</sequence>
<dbReference type="RefSeq" id="WP_322790310.1">
    <property type="nucleotide sequence ID" value="NZ_JACHOV010000002.1"/>
</dbReference>
<reference evidence="2 3" key="1">
    <citation type="submission" date="2020-08" db="EMBL/GenBank/DDBJ databases">
        <title>Genomic Encyclopedia of Type Strains, Phase IV (KMG-IV): sequencing the most valuable type-strain genomes for metagenomic binning, comparative biology and taxonomic classification.</title>
        <authorList>
            <person name="Goeker M."/>
        </authorList>
    </citation>
    <scope>NUCLEOTIDE SEQUENCE [LARGE SCALE GENOMIC DNA]</scope>
    <source>
        <strain evidence="2 3">DSM 7465</strain>
    </source>
</reference>
<evidence type="ECO:0000313" key="3">
    <source>
        <dbReference type="Proteomes" id="UP000575068"/>
    </source>
</evidence>
<dbReference type="Gene3D" id="3.10.450.50">
    <property type="match status" value="1"/>
</dbReference>
<dbReference type="Proteomes" id="UP000575068">
    <property type="component" value="Unassembled WGS sequence"/>
</dbReference>
<dbReference type="EMBL" id="JACHOV010000002">
    <property type="protein sequence ID" value="MBB4640541.1"/>
    <property type="molecule type" value="Genomic_DNA"/>
</dbReference>
<dbReference type="Pfam" id="PF12680">
    <property type="entry name" value="SnoaL_2"/>
    <property type="match status" value="1"/>
</dbReference>
<comment type="caution">
    <text evidence="2">The sequence shown here is derived from an EMBL/GenBank/DDBJ whole genome shotgun (WGS) entry which is preliminary data.</text>
</comment>
<protein>
    <submittedName>
        <fullName evidence="2">Putative SnoaL-like aldol condensation-catalyzing enzyme</fullName>
    </submittedName>
</protein>
<evidence type="ECO:0000313" key="2">
    <source>
        <dbReference type="EMBL" id="MBB4640541.1"/>
    </source>
</evidence>
<evidence type="ECO:0000259" key="1">
    <source>
        <dbReference type="Pfam" id="PF12680"/>
    </source>
</evidence>
<dbReference type="SUPFAM" id="SSF54427">
    <property type="entry name" value="NTF2-like"/>
    <property type="match status" value="1"/>
</dbReference>
<organism evidence="2 3">
    <name type="scientific">Rhizorhapis suberifaciens</name>
    <name type="common">corky root of lettuce</name>
    <dbReference type="NCBI Taxonomy" id="13656"/>
    <lineage>
        <taxon>Bacteria</taxon>
        <taxon>Pseudomonadati</taxon>
        <taxon>Pseudomonadota</taxon>
        <taxon>Alphaproteobacteria</taxon>
        <taxon>Sphingomonadales</taxon>
        <taxon>Sphingomonadaceae</taxon>
        <taxon>Rhizorhapis</taxon>
    </lineage>
</organism>
<feature type="domain" description="SnoaL-like" evidence="1">
    <location>
        <begin position="42"/>
        <end position="139"/>
    </location>
</feature>
<gene>
    <name evidence="2" type="ORF">HNQ99_000829</name>
</gene>
<dbReference type="AlphaFoldDB" id="A0A840HS56"/>
<name>A0A840HS56_9SPHN</name>
<dbReference type="InterPro" id="IPR032710">
    <property type="entry name" value="NTF2-like_dom_sf"/>
</dbReference>